<reference evidence="7 8" key="1">
    <citation type="submission" date="2011-05" db="EMBL/GenBank/DDBJ databases">
        <title>Complete sequence of Desulfotomaculum carboxydivorans CO-1-SRB.</title>
        <authorList>
            <consortium name="US DOE Joint Genome Institute"/>
            <person name="Lucas S."/>
            <person name="Han J."/>
            <person name="Lapidus A."/>
            <person name="Cheng J.-F."/>
            <person name="Goodwin L."/>
            <person name="Pitluck S."/>
            <person name="Peters L."/>
            <person name="Mikhailova N."/>
            <person name="Lu M."/>
            <person name="Han C."/>
            <person name="Tapia R."/>
            <person name="Land M."/>
            <person name="Hauser L."/>
            <person name="Kyrpides N."/>
            <person name="Ivanova N."/>
            <person name="Pagani I."/>
            <person name="Stams A."/>
            <person name="Plugge C."/>
            <person name="Muyzer G."/>
            <person name="Kuever J."/>
            <person name="Parshina S."/>
            <person name="Ivanova A."/>
            <person name="Nazina T."/>
            <person name="Woyke T."/>
        </authorList>
    </citation>
    <scope>NUCLEOTIDE SEQUENCE [LARGE SCALE GENOMIC DNA]</scope>
    <source>
        <strain evidence="8">DSM 14880 / VKM B-2319 / CO-1-SRB</strain>
    </source>
</reference>
<feature type="transmembrane region" description="Helical" evidence="6">
    <location>
        <begin position="133"/>
        <end position="153"/>
    </location>
</feature>
<dbReference type="eggNOG" id="COG0861">
    <property type="taxonomic scope" value="Bacteria"/>
</dbReference>
<proteinExistence type="inferred from homology"/>
<comment type="similarity">
    <text evidence="2">Belongs to the TerC family.</text>
</comment>
<evidence type="ECO:0000256" key="3">
    <source>
        <dbReference type="ARBA" id="ARBA00022692"/>
    </source>
</evidence>
<dbReference type="KEGG" id="dca:Desca_2476"/>
<evidence type="ECO:0000256" key="4">
    <source>
        <dbReference type="ARBA" id="ARBA00022989"/>
    </source>
</evidence>
<keyword evidence="5 6" id="KW-0472">Membrane</keyword>
<dbReference type="Pfam" id="PF03741">
    <property type="entry name" value="TerC"/>
    <property type="match status" value="1"/>
</dbReference>
<dbReference type="HOGENOM" id="CLU_070543_0_1_9"/>
<feature type="transmembrane region" description="Helical" evidence="6">
    <location>
        <begin position="191"/>
        <end position="210"/>
    </location>
</feature>
<sequence length="225" mass="23714">MVWEFLGALFSIVVIDIVLGGDNAIIIALASKNLPVEQRKKAIIWGTLGAVIVRALLTIIALQLLKIPLLQFAGGLLLVWIAFKLLRDNHSEVKVKAGGSLREAIQTIIVADVIMGIDNVLAIAGAAHGSIGLVITGLAVSVPIIIWGSSLVLKLMDRYPIVTQIGAGVLAWTAGSMMAHDKIINQNLFGIVPYLDLVLPALLVIVVLVIGNRKAASAKAGEGKA</sequence>
<feature type="transmembrane region" description="Helical" evidence="6">
    <location>
        <begin position="68"/>
        <end position="86"/>
    </location>
</feature>
<keyword evidence="4 6" id="KW-1133">Transmembrane helix</keyword>
<dbReference type="PANTHER" id="PTHR30238">
    <property type="entry name" value="MEMBRANE BOUND PREDICTED REDOX MODULATOR"/>
    <property type="match status" value="1"/>
</dbReference>
<dbReference type="AlphaFoldDB" id="F6B4C6"/>
<feature type="transmembrane region" description="Helical" evidence="6">
    <location>
        <begin position="160"/>
        <end position="179"/>
    </location>
</feature>
<name>F6B4C6_DESCC</name>
<feature type="transmembrane region" description="Helical" evidence="6">
    <location>
        <begin position="107"/>
        <end position="127"/>
    </location>
</feature>
<evidence type="ECO:0000256" key="2">
    <source>
        <dbReference type="ARBA" id="ARBA00007511"/>
    </source>
</evidence>
<dbReference type="PANTHER" id="PTHR30238:SF4">
    <property type="entry name" value="SLL1022 PROTEIN"/>
    <property type="match status" value="1"/>
</dbReference>
<dbReference type="Proteomes" id="UP000009226">
    <property type="component" value="Chromosome"/>
</dbReference>
<feature type="transmembrane region" description="Helical" evidence="6">
    <location>
        <begin position="42"/>
        <end position="62"/>
    </location>
</feature>
<dbReference type="InterPro" id="IPR022301">
    <property type="entry name" value="Integral_membrane_YjbE"/>
</dbReference>
<dbReference type="RefSeq" id="WP_003540523.1">
    <property type="nucleotide sequence ID" value="NC_015565.1"/>
</dbReference>
<evidence type="ECO:0000256" key="6">
    <source>
        <dbReference type="SAM" id="Phobius"/>
    </source>
</evidence>
<evidence type="ECO:0000313" key="8">
    <source>
        <dbReference type="Proteomes" id="UP000009226"/>
    </source>
</evidence>
<dbReference type="InterPro" id="IPR005496">
    <property type="entry name" value="Integral_membrane_TerC"/>
</dbReference>
<evidence type="ECO:0000313" key="7">
    <source>
        <dbReference type="EMBL" id="AEF95303.1"/>
    </source>
</evidence>
<feature type="transmembrane region" description="Helical" evidence="6">
    <location>
        <begin position="6"/>
        <end position="30"/>
    </location>
</feature>
<dbReference type="EMBL" id="CP002736">
    <property type="protein sequence ID" value="AEF95303.1"/>
    <property type="molecule type" value="Genomic_DNA"/>
</dbReference>
<keyword evidence="8" id="KW-1185">Reference proteome</keyword>
<organism evidence="7 8">
    <name type="scientific">Desulfotomaculum nigrificans (strain DSM 14880 / VKM B-2319 / CO-1-SRB)</name>
    <name type="common">Desulfotomaculum carboxydivorans</name>
    <dbReference type="NCBI Taxonomy" id="868595"/>
    <lineage>
        <taxon>Bacteria</taxon>
        <taxon>Bacillati</taxon>
        <taxon>Bacillota</taxon>
        <taxon>Clostridia</taxon>
        <taxon>Eubacteriales</taxon>
        <taxon>Desulfotomaculaceae</taxon>
        <taxon>Desulfotomaculum</taxon>
    </lineage>
</organism>
<comment type="subcellular location">
    <subcellularLocation>
        <location evidence="1">Membrane</location>
        <topology evidence="1">Multi-pass membrane protein</topology>
    </subcellularLocation>
</comment>
<accession>F6B4C6</accession>
<dbReference type="NCBIfam" id="TIGR03717">
    <property type="entry name" value="R_switched_YjbE"/>
    <property type="match status" value="1"/>
</dbReference>
<evidence type="ECO:0000256" key="1">
    <source>
        <dbReference type="ARBA" id="ARBA00004141"/>
    </source>
</evidence>
<gene>
    <name evidence="7" type="ordered locus">Desca_2476</name>
</gene>
<dbReference type="STRING" id="868595.Desca_2476"/>
<keyword evidence="3 6" id="KW-0812">Transmembrane</keyword>
<protein>
    <submittedName>
        <fullName evidence="7">Integral membrane protein, YjbE family</fullName>
    </submittedName>
</protein>
<evidence type="ECO:0000256" key="5">
    <source>
        <dbReference type="ARBA" id="ARBA00023136"/>
    </source>
</evidence>
<dbReference type="GO" id="GO:0016020">
    <property type="term" value="C:membrane"/>
    <property type="evidence" value="ECO:0007669"/>
    <property type="project" value="UniProtKB-SubCell"/>
</dbReference>